<dbReference type="HOGENOM" id="CLU_018516_0_0_1"/>
<dbReference type="Proteomes" id="UP000011750">
    <property type="component" value="Chromosome A04"/>
</dbReference>
<organism evidence="3 4">
    <name type="scientific">Brassica campestris</name>
    <name type="common">Field mustard</name>
    <dbReference type="NCBI Taxonomy" id="3711"/>
    <lineage>
        <taxon>Eukaryota</taxon>
        <taxon>Viridiplantae</taxon>
        <taxon>Streptophyta</taxon>
        <taxon>Embryophyta</taxon>
        <taxon>Tracheophyta</taxon>
        <taxon>Spermatophyta</taxon>
        <taxon>Magnoliopsida</taxon>
        <taxon>eudicotyledons</taxon>
        <taxon>Gunneridae</taxon>
        <taxon>Pentapetalae</taxon>
        <taxon>rosids</taxon>
        <taxon>malvids</taxon>
        <taxon>Brassicales</taxon>
        <taxon>Brassicaceae</taxon>
        <taxon>Brassiceae</taxon>
        <taxon>Brassica</taxon>
    </lineage>
</organism>
<evidence type="ECO:0000313" key="4">
    <source>
        <dbReference type="Proteomes" id="UP000011750"/>
    </source>
</evidence>
<dbReference type="FunCoup" id="M4DL11">
    <property type="interactions" value="32"/>
</dbReference>
<keyword evidence="1" id="KW-0175">Coiled coil</keyword>
<reference evidence="3" key="3">
    <citation type="submission" date="2023-03" db="UniProtKB">
        <authorList>
            <consortium name="EnsemblPlants"/>
        </authorList>
    </citation>
    <scope>IDENTIFICATION</scope>
    <source>
        <strain evidence="3">cv. Chiifu-401-42</strain>
    </source>
</reference>
<dbReference type="PANTHER" id="PTHR34121">
    <property type="entry name" value="MYOSIN-11"/>
    <property type="match status" value="1"/>
</dbReference>
<feature type="region of interest" description="Disordered" evidence="2">
    <location>
        <begin position="730"/>
        <end position="800"/>
    </location>
</feature>
<dbReference type="EnsemblPlants" id="Bra017192.1">
    <property type="protein sequence ID" value="Bra017192.1-P"/>
    <property type="gene ID" value="Bra017192"/>
</dbReference>
<keyword evidence="4" id="KW-1185">Reference proteome</keyword>
<evidence type="ECO:0000256" key="2">
    <source>
        <dbReference type="SAM" id="MobiDB-lite"/>
    </source>
</evidence>
<reference evidence="3 4" key="1">
    <citation type="journal article" date="2011" name="Nat. Genet.">
        <title>The genome of the mesopolyploid crop species Brassica rapa.</title>
        <authorList>
            <consortium name="Brassica rapa Genome Sequencing Project Consortium"/>
            <person name="Wang X."/>
            <person name="Wang H."/>
            <person name="Wang J."/>
            <person name="Sun R."/>
            <person name="Wu J."/>
            <person name="Liu S."/>
            <person name="Bai Y."/>
            <person name="Mun J.H."/>
            <person name="Bancroft I."/>
            <person name="Cheng F."/>
            <person name="Huang S."/>
            <person name="Li X."/>
            <person name="Hua W."/>
            <person name="Wang J."/>
            <person name="Wang X."/>
            <person name="Freeling M."/>
            <person name="Pires J.C."/>
            <person name="Paterson A.H."/>
            <person name="Chalhoub B."/>
            <person name="Wang B."/>
            <person name="Hayward A."/>
            <person name="Sharpe A.G."/>
            <person name="Park B.S."/>
            <person name="Weisshaar B."/>
            <person name="Liu B."/>
            <person name="Li B."/>
            <person name="Liu B."/>
            <person name="Tong C."/>
            <person name="Song C."/>
            <person name="Duran C."/>
            <person name="Peng C."/>
            <person name="Geng C."/>
            <person name="Koh C."/>
            <person name="Lin C."/>
            <person name="Edwards D."/>
            <person name="Mu D."/>
            <person name="Shen D."/>
            <person name="Soumpourou E."/>
            <person name="Li F."/>
            <person name="Fraser F."/>
            <person name="Conant G."/>
            <person name="Lassalle G."/>
            <person name="King G.J."/>
            <person name="Bonnema G."/>
            <person name="Tang H."/>
            <person name="Wang H."/>
            <person name="Belcram H."/>
            <person name="Zhou H."/>
            <person name="Hirakawa H."/>
            <person name="Abe H."/>
            <person name="Guo H."/>
            <person name="Wang H."/>
            <person name="Jin H."/>
            <person name="Parkin I.A."/>
            <person name="Batley J."/>
            <person name="Kim J.S."/>
            <person name="Just J."/>
            <person name="Li J."/>
            <person name="Xu J."/>
            <person name="Deng J."/>
            <person name="Kim J.A."/>
            <person name="Li J."/>
            <person name="Yu J."/>
            <person name="Meng J."/>
            <person name="Wang J."/>
            <person name="Min J."/>
            <person name="Poulain J."/>
            <person name="Wang J."/>
            <person name="Hatakeyama K."/>
            <person name="Wu K."/>
            <person name="Wang L."/>
            <person name="Fang L."/>
            <person name="Trick M."/>
            <person name="Links M.G."/>
            <person name="Zhao M."/>
            <person name="Jin M."/>
            <person name="Ramchiary N."/>
            <person name="Drou N."/>
            <person name="Berkman P.J."/>
            <person name="Cai Q."/>
            <person name="Huang Q."/>
            <person name="Li R."/>
            <person name="Tabata S."/>
            <person name="Cheng S."/>
            <person name="Zhang S."/>
            <person name="Zhang S."/>
            <person name="Huang S."/>
            <person name="Sato S."/>
            <person name="Sun S."/>
            <person name="Kwon S.J."/>
            <person name="Choi S.R."/>
            <person name="Lee T.H."/>
            <person name="Fan W."/>
            <person name="Zhao X."/>
            <person name="Tan X."/>
            <person name="Xu X."/>
            <person name="Wang Y."/>
            <person name="Qiu Y."/>
            <person name="Yin Y."/>
            <person name="Li Y."/>
            <person name="Du Y."/>
            <person name="Liao Y."/>
            <person name="Lim Y."/>
            <person name="Narusaka Y."/>
            <person name="Wang Y."/>
            <person name="Wang Z."/>
            <person name="Li Z."/>
            <person name="Wang Z."/>
            <person name="Xiong Z."/>
            <person name="Zhang Z."/>
        </authorList>
    </citation>
    <scope>NUCLEOTIDE SEQUENCE [LARGE SCALE GENOMIC DNA]</scope>
    <source>
        <strain evidence="3 4">cv. Chiifu-401-42</strain>
    </source>
</reference>
<protein>
    <submittedName>
        <fullName evidence="3">Uncharacterized protein</fullName>
    </submittedName>
</protein>
<evidence type="ECO:0000313" key="3">
    <source>
        <dbReference type="EnsemblPlants" id="Bra017192.1-P"/>
    </source>
</evidence>
<proteinExistence type="predicted"/>
<dbReference type="eggNOG" id="ENOG502R1YH">
    <property type="taxonomic scope" value="Eukaryota"/>
</dbReference>
<dbReference type="STRING" id="51351.M4DL11"/>
<feature type="coiled-coil region" evidence="1">
    <location>
        <begin position="504"/>
        <end position="552"/>
    </location>
</feature>
<dbReference type="OMA" id="KMTHETP"/>
<reference evidence="3 4" key="2">
    <citation type="journal article" date="2018" name="Hortic Res">
        <title>Improved Brassica rapa reference genome by single-molecule sequencing and chromosome conformation capture technologies.</title>
        <authorList>
            <person name="Zhang L."/>
            <person name="Cai X."/>
            <person name="Wu J."/>
            <person name="Liu M."/>
            <person name="Grob S."/>
            <person name="Cheng F."/>
            <person name="Liang J."/>
            <person name="Cai C."/>
            <person name="Liu Z."/>
            <person name="Liu B."/>
            <person name="Wang F."/>
            <person name="Li S."/>
            <person name="Liu F."/>
            <person name="Li X."/>
            <person name="Cheng L."/>
            <person name="Yang W."/>
            <person name="Li M.H."/>
            <person name="Grossniklaus U."/>
            <person name="Zheng H."/>
            <person name="Wang X."/>
        </authorList>
    </citation>
    <scope>NUCLEOTIDE SEQUENCE [LARGE SCALE GENOMIC DNA]</scope>
    <source>
        <strain evidence="3 4">cv. Chiifu-401-42</strain>
    </source>
</reference>
<accession>M4DL11</accession>
<dbReference type="PANTHER" id="PTHR34121:SF5">
    <property type="entry name" value="CENTROSOMAL PROTEIN OF 135 KDA-LIKE PROTEIN"/>
    <property type="match status" value="1"/>
</dbReference>
<name>M4DL11_BRACM</name>
<dbReference type="Gramene" id="Bra017192.1">
    <property type="protein sequence ID" value="Bra017192.1-P"/>
    <property type="gene ID" value="Bra017192"/>
</dbReference>
<sequence length="823" mass="92957">MSWLRSAGRKAVEVGGTGKNNLTRTVRNYADSVVLTAGNAVSEGAKLIHDRIGSRNVKSFSLEVKRLEEVSVSSRGGERVQLLRRWLVSLREVERMSLDQIQPSSEEAKDFTAVYYVDPGLPGEPMTFRDVFLHSEALEGMVLSMVSLLSQREFREGESAMSWLRSAVHKAVEVGGTGKNNLTRTVRNYADSVVLTAGNAVSEGAKLIHDRIGSRNVKSFSLEVKRLEEVSVSSRGGERVQLLRRWLVSLREVERMSLDQIQPSSEEAKDFTAVYYVDPGLPGEPMTFRDVFLHSEALEGMVLSMILEAPNEEEVQMLLELFGLSLSGEKEVHEAVIQSVQDLAAVFSKYKDEVLAKREELLHYVQDAIGGLKISADLARIDTEAQALMEKLDKTKVKVLEKTSNGESSKTAGTNAASTEALREILEQVRTFSKLEALLLKKKSLRNGDSPQHHSEKVDKLKVLSESLLNSTSKEEKRIVDHRSQKEEALSYRLSKTDEVSQREKDVAAELKKLEIMKEDLEAELKRVNTSITSARARLHNAREEREQFDNASNEILMHLKSKEDELTRSIGSCRVEADVVNKWIKFLEDTWIIQSKFAQQKEIQVRGEMERYGDHFIDLIVQLLSFYKEQLDPSIPKVRRVVELLEPSKGLEAEVKTEDKDAKPIDSRKKLEKEYLDLEAKFVTTLSVVDAMKKPFYSQTEGISRKDDKRVKELFEALDKTKEEFESIERPLLDIESPSRTSSSSSSRSPSLKMIPEVPLSFTVQKEFDGVETPDSKKGSSEKEDPAKKQLELELDDGEESLADEINDWEFDALDDTHIKNQ</sequence>
<evidence type="ECO:0000256" key="1">
    <source>
        <dbReference type="SAM" id="Coils"/>
    </source>
</evidence>
<dbReference type="InParanoid" id="M4DL11"/>
<feature type="compositionally biased region" description="Basic and acidic residues" evidence="2">
    <location>
        <begin position="767"/>
        <end position="793"/>
    </location>
</feature>
<dbReference type="AlphaFoldDB" id="M4DL11"/>
<feature type="compositionally biased region" description="Low complexity" evidence="2">
    <location>
        <begin position="739"/>
        <end position="752"/>
    </location>
</feature>